<proteinExistence type="predicted"/>
<feature type="region of interest" description="Disordered" evidence="1">
    <location>
        <begin position="144"/>
        <end position="163"/>
    </location>
</feature>
<dbReference type="AlphaFoldDB" id="A0AAD7RMF9"/>
<dbReference type="EMBL" id="JAINUG010000221">
    <property type="protein sequence ID" value="KAJ8386874.1"/>
    <property type="molecule type" value="Genomic_DNA"/>
</dbReference>
<evidence type="ECO:0000313" key="3">
    <source>
        <dbReference type="Proteomes" id="UP001221898"/>
    </source>
</evidence>
<gene>
    <name evidence="2" type="ORF">AAFF_G00165750</name>
</gene>
<evidence type="ECO:0000256" key="1">
    <source>
        <dbReference type="SAM" id="MobiDB-lite"/>
    </source>
</evidence>
<comment type="caution">
    <text evidence="2">The sequence shown here is derived from an EMBL/GenBank/DDBJ whole genome shotgun (WGS) entry which is preliminary data.</text>
</comment>
<protein>
    <submittedName>
        <fullName evidence="2">Uncharacterized protein</fullName>
    </submittedName>
</protein>
<organism evidence="2 3">
    <name type="scientific">Aldrovandia affinis</name>
    <dbReference type="NCBI Taxonomy" id="143900"/>
    <lineage>
        <taxon>Eukaryota</taxon>
        <taxon>Metazoa</taxon>
        <taxon>Chordata</taxon>
        <taxon>Craniata</taxon>
        <taxon>Vertebrata</taxon>
        <taxon>Euteleostomi</taxon>
        <taxon>Actinopterygii</taxon>
        <taxon>Neopterygii</taxon>
        <taxon>Teleostei</taxon>
        <taxon>Notacanthiformes</taxon>
        <taxon>Halosauridae</taxon>
        <taxon>Aldrovandia</taxon>
    </lineage>
</organism>
<sequence>MRKEKLDRITGLLFVSKSRCTKRDLLSLSGHLNYAMRVLAHSRSFTSYLLSLAASVSALHDSVQLDLFLPGGTSPLAPPTLERRIFYFFRDNCTSSPVDPAAVHGSRALRGFSAHACLHTSPGHCDPISDSLMRSLVTKLKTPAPDAAETEVHQPPLLHNTLA</sequence>
<reference evidence="2" key="1">
    <citation type="journal article" date="2023" name="Science">
        <title>Genome structures resolve the early diversification of teleost fishes.</title>
        <authorList>
            <person name="Parey E."/>
            <person name="Louis A."/>
            <person name="Montfort J."/>
            <person name="Bouchez O."/>
            <person name="Roques C."/>
            <person name="Iampietro C."/>
            <person name="Lluch J."/>
            <person name="Castinel A."/>
            <person name="Donnadieu C."/>
            <person name="Desvignes T."/>
            <person name="Floi Bucao C."/>
            <person name="Jouanno E."/>
            <person name="Wen M."/>
            <person name="Mejri S."/>
            <person name="Dirks R."/>
            <person name="Jansen H."/>
            <person name="Henkel C."/>
            <person name="Chen W.J."/>
            <person name="Zahm M."/>
            <person name="Cabau C."/>
            <person name="Klopp C."/>
            <person name="Thompson A.W."/>
            <person name="Robinson-Rechavi M."/>
            <person name="Braasch I."/>
            <person name="Lecointre G."/>
            <person name="Bobe J."/>
            <person name="Postlethwait J.H."/>
            <person name="Berthelot C."/>
            <person name="Roest Crollius H."/>
            <person name="Guiguen Y."/>
        </authorList>
    </citation>
    <scope>NUCLEOTIDE SEQUENCE</scope>
    <source>
        <strain evidence="2">NC1722</strain>
    </source>
</reference>
<evidence type="ECO:0000313" key="2">
    <source>
        <dbReference type="EMBL" id="KAJ8386874.1"/>
    </source>
</evidence>
<keyword evidence="3" id="KW-1185">Reference proteome</keyword>
<dbReference type="Proteomes" id="UP001221898">
    <property type="component" value="Unassembled WGS sequence"/>
</dbReference>
<name>A0AAD7RMF9_9TELE</name>
<accession>A0AAD7RMF9</accession>